<keyword evidence="2" id="KW-1185">Reference proteome</keyword>
<dbReference type="AlphaFoldDB" id="A0AAE1CM30"/>
<comment type="caution">
    <text evidence="1">The sequence shown here is derived from an EMBL/GenBank/DDBJ whole genome shotgun (WGS) entry which is preliminary data.</text>
</comment>
<evidence type="ECO:0000313" key="1">
    <source>
        <dbReference type="EMBL" id="KAK3712451.1"/>
    </source>
</evidence>
<organism evidence="1 2">
    <name type="scientific">Elysia crispata</name>
    <name type="common">lettuce slug</name>
    <dbReference type="NCBI Taxonomy" id="231223"/>
    <lineage>
        <taxon>Eukaryota</taxon>
        <taxon>Metazoa</taxon>
        <taxon>Spiralia</taxon>
        <taxon>Lophotrochozoa</taxon>
        <taxon>Mollusca</taxon>
        <taxon>Gastropoda</taxon>
        <taxon>Heterobranchia</taxon>
        <taxon>Euthyneura</taxon>
        <taxon>Panpulmonata</taxon>
        <taxon>Sacoglossa</taxon>
        <taxon>Placobranchoidea</taxon>
        <taxon>Plakobranchidae</taxon>
        <taxon>Elysia</taxon>
    </lineage>
</organism>
<accession>A0AAE1CM30</accession>
<dbReference type="EMBL" id="JAWDGP010007584">
    <property type="protein sequence ID" value="KAK3712451.1"/>
    <property type="molecule type" value="Genomic_DNA"/>
</dbReference>
<protein>
    <submittedName>
        <fullName evidence="1">Uncharacterized protein</fullName>
    </submittedName>
</protein>
<sequence>MAAMKQRNANAIMAVKVMMICIKSSAILAPVAAPKELTLAEVKREVNSDSLMVKASNPASSNTRIQSRVNIPLHRRAVQSGPVTQRHCVAGY</sequence>
<gene>
    <name evidence="1" type="ORF">RRG08_002781</name>
</gene>
<evidence type="ECO:0000313" key="2">
    <source>
        <dbReference type="Proteomes" id="UP001283361"/>
    </source>
</evidence>
<name>A0AAE1CM30_9GAST</name>
<proteinExistence type="predicted"/>
<dbReference type="Proteomes" id="UP001283361">
    <property type="component" value="Unassembled WGS sequence"/>
</dbReference>
<reference evidence="1" key="1">
    <citation type="journal article" date="2023" name="G3 (Bethesda)">
        <title>A reference genome for the long-term kleptoplast-retaining sea slug Elysia crispata morphotype clarki.</title>
        <authorList>
            <person name="Eastman K.E."/>
            <person name="Pendleton A.L."/>
            <person name="Shaikh M.A."/>
            <person name="Suttiyut T."/>
            <person name="Ogas R."/>
            <person name="Tomko P."/>
            <person name="Gavelis G."/>
            <person name="Widhalm J.R."/>
            <person name="Wisecaver J.H."/>
        </authorList>
    </citation>
    <scope>NUCLEOTIDE SEQUENCE</scope>
    <source>
        <strain evidence="1">ECLA1</strain>
    </source>
</reference>